<feature type="region of interest" description="Disordered" evidence="1">
    <location>
        <begin position="148"/>
        <end position="177"/>
    </location>
</feature>
<dbReference type="PANTHER" id="PTHR12357">
    <property type="entry name" value="YTH YT521-B HOMOLOGY DOMAIN-CONTAINING"/>
    <property type="match status" value="1"/>
</dbReference>
<proteinExistence type="predicted"/>
<dbReference type="PROSITE" id="PS50882">
    <property type="entry name" value="YTH"/>
    <property type="match status" value="1"/>
</dbReference>
<evidence type="ECO:0000313" key="3">
    <source>
        <dbReference type="EMBL" id="KAI5957770.1"/>
    </source>
</evidence>
<dbReference type="AlphaFoldDB" id="A0AAD5BEN8"/>
<dbReference type="GeneID" id="76151096"/>
<keyword evidence="4" id="KW-1185">Reference proteome</keyword>
<dbReference type="InterPro" id="IPR007275">
    <property type="entry name" value="YTH_domain"/>
</dbReference>
<evidence type="ECO:0000259" key="2">
    <source>
        <dbReference type="PROSITE" id="PS50882"/>
    </source>
</evidence>
<dbReference type="GO" id="GO:0003729">
    <property type="term" value="F:mRNA binding"/>
    <property type="evidence" value="ECO:0007669"/>
    <property type="project" value="TreeGrafter"/>
</dbReference>
<name>A0AAD5BEN8_9ASCO</name>
<feature type="compositionally biased region" description="Polar residues" evidence="1">
    <location>
        <begin position="148"/>
        <end position="176"/>
    </location>
</feature>
<dbReference type="CDD" id="cd21134">
    <property type="entry name" value="YTH"/>
    <property type="match status" value="1"/>
</dbReference>
<protein>
    <recommendedName>
        <fullName evidence="2">YTH domain-containing protein</fullName>
    </recommendedName>
</protein>
<evidence type="ECO:0000256" key="1">
    <source>
        <dbReference type="SAM" id="MobiDB-lite"/>
    </source>
</evidence>
<sequence length="439" mass="49714">MSFTSTTHFHPETESYFGSNDAPMNESHLYNTTTITNSDIDSTLFATATTINTAPVEFDVDSAKDDDGNDNLDYFIPSMKEFCMHTPPEYTSANFSKYYPQNPNFEQLNHQLPNLHNIPRSVVSTQSIEAVIGNAPIILKPNIWASRHSSSGLDGQSNAASSGLNLPPEQNQNESPRQLHFSLQELQEQQEKQELQAKQSQKQLQIDLFTQKYYKYASMNKETPHQQLKPSVEAVHQHQLNPSAVAPITIQLDGTPIATNTTTAAPATYPQHQYLTFRSYSGSIFTVPPKSRFFVIKSYNVLDVNASFDHKIWTSTELGNKRLDKAYHDLQITNNPDLDGKIFLFFSVNSSGKFCGVSEMKSCIDYSKTSDIWCEQTRWKGIFPVEWLLIKDVPNKFFQHLKIPANEFKPVTNSRDTQEVPFDIGISMLKIISSFRNSE</sequence>
<gene>
    <name evidence="3" type="ORF">KGF57_003037</name>
</gene>
<dbReference type="GO" id="GO:0061157">
    <property type="term" value="P:mRNA destabilization"/>
    <property type="evidence" value="ECO:0007669"/>
    <property type="project" value="TreeGrafter"/>
</dbReference>
<dbReference type="Proteomes" id="UP001204833">
    <property type="component" value="Unassembled WGS sequence"/>
</dbReference>
<organism evidence="3 4">
    <name type="scientific">Candida theae</name>
    <dbReference type="NCBI Taxonomy" id="1198502"/>
    <lineage>
        <taxon>Eukaryota</taxon>
        <taxon>Fungi</taxon>
        <taxon>Dikarya</taxon>
        <taxon>Ascomycota</taxon>
        <taxon>Saccharomycotina</taxon>
        <taxon>Pichiomycetes</taxon>
        <taxon>Debaryomycetaceae</taxon>
        <taxon>Candida/Lodderomyces clade</taxon>
        <taxon>Candida</taxon>
    </lineage>
</organism>
<dbReference type="RefSeq" id="XP_051608473.1">
    <property type="nucleotide sequence ID" value="XM_051752414.1"/>
</dbReference>
<accession>A0AAD5BEN8</accession>
<dbReference type="PANTHER" id="PTHR12357:SF89">
    <property type="entry name" value="YTH DOMAIN-CONTAINING FAMILY PROTEIN"/>
    <property type="match status" value="1"/>
</dbReference>
<dbReference type="Pfam" id="PF04146">
    <property type="entry name" value="YTH"/>
    <property type="match status" value="1"/>
</dbReference>
<dbReference type="Gene3D" id="3.10.590.10">
    <property type="entry name" value="ph1033 like domains"/>
    <property type="match status" value="1"/>
</dbReference>
<dbReference type="EMBL" id="JAIHNG010000120">
    <property type="protein sequence ID" value="KAI5957770.1"/>
    <property type="molecule type" value="Genomic_DNA"/>
</dbReference>
<dbReference type="InterPro" id="IPR045168">
    <property type="entry name" value="YTH_prot"/>
</dbReference>
<dbReference type="GO" id="GO:1990247">
    <property type="term" value="F:N6-methyladenosine-containing RNA reader activity"/>
    <property type="evidence" value="ECO:0007669"/>
    <property type="project" value="TreeGrafter"/>
</dbReference>
<reference evidence="3 4" key="1">
    <citation type="journal article" date="2022" name="DNA Res.">
        <title>Genome analysis of five recently described species of the CUG-Ser clade uncovers Candida theae as a new hybrid lineage with pathogenic potential in the Candida parapsilosis species complex.</title>
        <authorList>
            <person name="Mixao V."/>
            <person name="Del Olmo V."/>
            <person name="Hegedusova E."/>
            <person name="Saus E."/>
            <person name="Pryszcz L."/>
            <person name="Cillingova A."/>
            <person name="Nosek J."/>
            <person name="Gabaldon T."/>
        </authorList>
    </citation>
    <scope>NUCLEOTIDE SEQUENCE [LARGE SCALE GENOMIC DNA]</scope>
    <source>
        <strain evidence="3 4">CBS 12239</strain>
    </source>
</reference>
<feature type="region of interest" description="Disordered" evidence="1">
    <location>
        <begin position="1"/>
        <end position="23"/>
    </location>
</feature>
<feature type="domain" description="YTH" evidence="2">
    <location>
        <begin position="291"/>
        <end position="432"/>
    </location>
</feature>
<comment type="caution">
    <text evidence="3">The sequence shown here is derived from an EMBL/GenBank/DDBJ whole genome shotgun (WGS) entry which is preliminary data.</text>
</comment>
<dbReference type="GO" id="GO:0005737">
    <property type="term" value="C:cytoplasm"/>
    <property type="evidence" value="ECO:0007669"/>
    <property type="project" value="TreeGrafter"/>
</dbReference>
<evidence type="ECO:0000313" key="4">
    <source>
        <dbReference type="Proteomes" id="UP001204833"/>
    </source>
</evidence>